<keyword evidence="4" id="KW-1185">Reference proteome</keyword>
<feature type="region of interest" description="Disordered" evidence="1">
    <location>
        <begin position="262"/>
        <end position="287"/>
    </location>
</feature>
<organism evidence="3 4">
    <name type="scientific">Ancylostoma ceylanicum</name>
    <dbReference type="NCBI Taxonomy" id="53326"/>
    <lineage>
        <taxon>Eukaryota</taxon>
        <taxon>Metazoa</taxon>
        <taxon>Ecdysozoa</taxon>
        <taxon>Nematoda</taxon>
        <taxon>Chromadorea</taxon>
        <taxon>Rhabditida</taxon>
        <taxon>Rhabditina</taxon>
        <taxon>Rhabditomorpha</taxon>
        <taxon>Strongyloidea</taxon>
        <taxon>Ancylostomatidae</taxon>
        <taxon>Ancylostomatinae</taxon>
        <taxon>Ancylostoma</taxon>
    </lineage>
</organism>
<evidence type="ECO:0000256" key="1">
    <source>
        <dbReference type="SAM" id="MobiDB-lite"/>
    </source>
</evidence>
<dbReference type="PANTHER" id="PTHR47520">
    <property type="entry name" value="CX DOMAIN-CONTAINING PROTEIN-RELATED"/>
    <property type="match status" value="1"/>
</dbReference>
<accession>A0A016V6Q5</accession>
<feature type="domain" description="CX" evidence="2">
    <location>
        <begin position="119"/>
        <end position="178"/>
    </location>
</feature>
<dbReference type="AlphaFoldDB" id="A0A016V6Q5"/>
<name>A0A016V6Q5_9BILA</name>
<evidence type="ECO:0000313" key="3">
    <source>
        <dbReference type="EMBL" id="EYC23354.1"/>
    </source>
</evidence>
<reference evidence="4" key="1">
    <citation type="journal article" date="2015" name="Nat. Genet.">
        <title>The genome and transcriptome of the zoonotic hookworm Ancylostoma ceylanicum identify infection-specific gene families.</title>
        <authorList>
            <person name="Schwarz E.M."/>
            <person name="Hu Y."/>
            <person name="Antoshechkin I."/>
            <person name="Miller M.M."/>
            <person name="Sternberg P.W."/>
            <person name="Aroian R.V."/>
        </authorList>
    </citation>
    <scope>NUCLEOTIDE SEQUENCE</scope>
    <source>
        <strain evidence="4">HY135</strain>
    </source>
</reference>
<evidence type="ECO:0000259" key="2">
    <source>
        <dbReference type="Pfam" id="PF01705"/>
    </source>
</evidence>
<dbReference type="Proteomes" id="UP000024635">
    <property type="component" value="Unassembled WGS sequence"/>
</dbReference>
<dbReference type="EMBL" id="JARK01001351">
    <property type="protein sequence ID" value="EYC23354.1"/>
    <property type="molecule type" value="Genomic_DNA"/>
</dbReference>
<dbReference type="InterPro" id="IPR002619">
    <property type="entry name" value="CX"/>
</dbReference>
<gene>
    <name evidence="3" type="primary">Acey_s0015.g2606</name>
    <name evidence="3" type="ORF">Y032_0015g2606</name>
</gene>
<proteinExistence type="predicted"/>
<dbReference type="PANTHER" id="PTHR47520:SF11">
    <property type="entry name" value="CX DOMAIN-CONTAINING PROTEIN"/>
    <property type="match status" value="1"/>
</dbReference>
<dbReference type="Pfam" id="PF01705">
    <property type="entry name" value="CX"/>
    <property type="match status" value="1"/>
</dbReference>
<sequence length="287" mass="32119">MFKRHPSIIRHWDSLEEAAILHGAGKDLADSGSVIPFLFATSGCNVFVCSFQSVAFILLIRIKEKERSMITLERNDNGQSANVFSKPSRDVLSQNIFMKGNVPTITDAATPVSYNGQLYYWDHEYFDKIYGTSRKCTVEINSTNDAYLKQVVFLNGSKPKEIVFGCGKFDFCHDVECESLPLDVLKCSAVVLLLGAVLAYTFYRVKKKQITTTDEFENNLSVPGRKPTVVSSIAPSDFSTPRRKSTVVSFISSSEMELEKRKSIEMTARTPARLPPLTKRPHSAPKL</sequence>
<comment type="caution">
    <text evidence="3">The sequence shown here is derived from an EMBL/GenBank/DDBJ whole genome shotgun (WGS) entry which is preliminary data.</text>
</comment>
<evidence type="ECO:0000313" key="4">
    <source>
        <dbReference type="Proteomes" id="UP000024635"/>
    </source>
</evidence>
<protein>
    <recommendedName>
        <fullName evidence="2">CX domain-containing protein</fullName>
    </recommendedName>
</protein>